<sequence length="298" mass="31302">MDTETPALRDGPVVVGTDGSDGATRALDWAADLAAASNRPLRIVHAFTYVQGFYGGDLPASPEVYRAMEDEGRKFLEDARSRVTARAPEVDVETDMPLQGSVPMLVDESERASVLVVGTSGRGGFTGMLVGSTSVSLTAHAQCPVVVVRGAGTGMAREGPVVVGVDGSGVSTAAVNAAFSVTSLLGAPLVAVHAWADVEYEWRLAEMAEGASQEQSEQVVLSEALAGMPERYPDVRVERVVVPGKPRQQLLERAQGARLLVAGSRGRGGFRGMLLGSTSQTLIHHAACPVMIVRPRRG</sequence>
<dbReference type="InterPro" id="IPR006016">
    <property type="entry name" value="UspA"/>
</dbReference>
<evidence type="ECO:0000256" key="1">
    <source>
        <dbReference type="ARBA" id="ARBA00008791"/>
    </source>
</evidence>
<dbReference type="AlphaFoldDB" id="A0A839RZ76"/>
<dbReference type="Pfam" id="PF00582">
    <property type="entry name" value="Usp"/>
    <property type="match status" value="2"/>
</dbReference>
<dbReference type="PANTHER" id="PTHR31964">
    <property type="entry name" value="ADENINE NUCLEOTIDE ALPHA HYDROLASES-LIKE SUPERFAMILY PROTEIN"/>
    <property type="match status" value="1"/>
</dbReference>
<dbReference type="SUPFAM" id="SSF52402">
    <property type="entry name" value="Adenine nucleotide alpha hydrolases-like"/>
    <property type="match status" value="2"/>
</dbReference>
<feature type="region of interest" description="Disordered" evidence="2">
    <location>
        <begin position="1"/>
        <end position="20"/>
    </location>
</feature>
<keyword evidence="5" id="KW-1185">Reference proteome</keyword>
<accession>A0A839RZ76</accession>
<gene>
    <name evidence="4" type="ORF">FHS23_001911</name>
</gene>
<dbReference type="InterPro" id="IPR006015">
    <property type="entry name" value="Universal_stress_UspA"/>
</dbReference>
<feature type="domain" description="UspA" evidence="3">
    <location>
        <begin position="12"/>
        <end position="149"/>
    </location>
</feature>
<comment type="caution">
    <text evidence="4">The sequence shown here is derived from an EMBL/GenBank/DDBJ whole genome shotgun (WGS) entry which is preliminary data.</text>
</comment>
<name>A0A839RZ76_9PSEU</name>
<reference evidence="4 5" key="1">
    <citation type="submission" date="2020-08" db="EMBL/GenBank/DDBJ databases">
        <title>Genomic Encyclopedia of Type Strains, Phase III (KMG-III): the genomes of soil and plant-associated and newly described type strains.</title>
        <authorList>
            <person name="Whitman W."/>
        </authorList>
    </citation>
    <scope>NUCLEOTIDE SEQUENCE [LARGE SCALE GENOMIC DNA]</scope>
    <source>
        <strain evidence="4 5">CECT 8577</strain>
    </source>
</reference>
<evidence type="ECO:0000313" key="4">
    <source>
        <dbReference type="EMBL" id="MBB3050888.1"/>
    </source>
</evidence>
<evidence type="ECO:0000259" key="3">
    <source>
        <dbReference type="Pfam" id="PF00582"/>
    </source>
</evidence>
<comment type="similarity">
    <text evidence="1">Belongs to the universal stress protein A family.</text>
</comment>
<evidence type="ECO:0000256" key="2">
    <source>
        <dbReference type="SAM" id="MobiDB-lite"/>
    </source>
</evidence>
<feature type="domain" description="UspA" evidence="3">
    <location>
        <begin position="160"/>
        <end position="294"/>
    </location>
</feature>
<dbReference type="PANTHER" id="PTHR31964:SF113">
    <property type="entry name" value="USPA DOMAIN-CONTAINING PROTEIN"/>
    <property type="match status" value="1"/>
</dbReference>
<proteinExistence type="inferred from homology"/>
<dbReference type="Proteomes" id="UP000550714">
    <property type="component" value="Unassembled WGS sequence"/>
</dbReference>
<dbReference type="PRINTS" id="PR01438">
    <property type="entry name" value="UNVRSLSTRESS"/>
</dbReference>
<dbReference type="Gene3D" id="3.40.50.620">
    <property type="entry name" value="HUPs"/>
    <property type="match status" value="2"/>
</dbReference>
<organism evidence="4 5">
    <name type="scientific">Prauserella isguenensis</name>
    <dbReference type="NCBI Taxonomy" id="1470180"/>
    <lineage>
        <taxon>Bacteria</taxon>
        <taxon>Bacillati</taxon>
        <taxon>Actinomycetota</taxon>
        <taxon>Actinomycetes</taxon>
        <taxon>Pseudonocardiales</taxon>
        <taxon>Pseudonocardiaceae</taxon>
        <taxon>Prauserella</taxon>
    </lineage>
</organism>
<dbReference type="InterPro" id="IPR014729">
    <property type="entry name" value="Rossmann-like_a/b/a_fold"/>
</dbReference>
<dbReference type="RefSeq" id="WP_183651804.1">
    <property type="nucleotide sequence ID" value="NZ_JACHWU010000002.1"/>
</dbReference>
<evidence type="ECO:0000313" key="5">
    <source>
        <dbReference type="Proteomes" id="UP000550714"/>
    </source>
</evidence>
<protein>
    <submittedName>
        <fullName evidence="4">Nucleotide-binding universal stress UspA family protein</fullName>
    </submittedName>
</protein>
<dbReference type="EMBL" id="JACHWU010000002">
    <property type="protein sequence ID" value="MBB3050888.1"/>
    <property type="molecule type" value="Genomic_DNA"/>
</dbReference>